<accession>A0A5C1I4S1</accession>
<sequence length="66" mass="6649">MVAKVTAAATIRVSARVNPATTIGVTTASVIGTTTAIVNSSVYSGITTTGAIVYTGSVAIATLWRY</sequence>
<organism evidence="1 2">
    <name type="scientific">Mucilaginibacter rubeus</name>
    <dbReference type="NCBI Taxonomy" id="2027860"/>
    <lineage>
        <taxon>Bacteria</taxon>
        <taxon>Pseudomonadati</taxon>
        <taxon>Bacteroidota</taxon>
        <taxon>Sphingobacteriia</taxon>
        <taxon>Sphingobacteriales</taxon>
        <taxon>Sphingobacteriaceae</taxon>
        <taxon>Mucilaginibacter</taxon>
    </lineage>
</organism>
<protein>
    <submittedName>
        <fullName evidence="1">Uncharacterized protein</fullName>
    </submittedName>
</protein>
<evidence type="ECO:0000313" key="1">
    <source>
        <dbReference type="EMBL" id="QEM12905.1"/>
    </source>
</evidence>
<evidence type="ECO:0000313" key="2">
    <source>
        <dbReference type="Proteomes" id="UP000251402"/>
    </source>
</evidence>
<dbReference type="EMBL" id="CP043450">
    <property type="protein sequence ID" value="QEM12905.1"/>
    <property type="molecule type" value="Genomic_DNA"/>
</dbReference>
<keyword evidence="2" id="KW-1185">Reference proteome</keyword>
<proteinExistence type="predicted"/>
<dbReference type="Proteomes" id="UP000251402">
    <property type="component" value="Chromosome"/>
</dbReference>
<gene>
    <name evidence="1" type="ORF">DEO27_023800</name>
</gene>
<dbReference type="AlphaFoldDB" id="A0A5C1I4S1"/>
<reference evidence="1" key="1">
    <citation type="submission" date="2019-08" db="EMBL/GenBank/DDBJ databases">
        <title>Comparative genome analysis confer to the adaptation heavy metal polluted environment.</title>
        <authorList>
            <person name="Li Y."/>
        </authorList>
    </citation>
    <scope>NUCLEOTIDE SEQUENCE [LARGE SCALE GENOMIC DNA]</scope>
    <source>
        <strain evidence="1">P1</strain>
    </source>
</reference>
<dbReference type="KEGG" id="mrub:DEO27_023800"/>
<name>A0A5C1I4S1_9SPHI</name>